<proteinExistence type="predicted"/>
<evidence type="ECO:0000256" key="2">
    <source>
        <dbReference type="SAM" id="SignalP"/>
    </source>
</evidence>
<dbReference type="InterPro" id="IPR008969">
    <property type="entry name" value="CarboxyPept-like_regulatory"/>
</dbReference>
<reference evidence="3 4" key="1">
    <citation type="submission" date="2020-04" db="EMBL/GenBank/DDBJ databases">
        <title>MicrobeNet Type strains.</title>
        <authorList>
            <person name="Nicholson A.C."/>
        </authorList>
    </citation>
    <scope>NUCLEOTIDE SEQUENCE [LARGE SCALE GENOMIC DNA]</scope>
    <source>
        <strain evidence="3 4">ATCC 23612</strain>
    </source>
</reference>
<evidence type="ECO:0000313" key="4">
    <source>
        <dbReference type="Proteomes" id="UP000553209"/>
    </source>
</evidence>
<dbReference type="SUPFAM" id="SSF49464">
    <property type="entry name" value="Carboxypeptidase regulatory domain-like"/>
    <property type="match status" value="1"/>
</dbReference>
<dbReference type="PROSITE" id="PS51257">
    <property type="entry name" value="PROKAR_LIPOPROTEIN"/>
    <property type="match status" value="1"/>
</dbReference>
<dbReference type="Proteomes" id="UP000553209">
    <property type="component" value="Unassembled WGS sequence"/>
</dbReference>
<sequence>MRRPAVALPAVLLGISCAAPWAVVSDGDPPTDTGESRFSTVTGTVRDSSGEPVEGVFIRWSSNEDPVVASHEAGVSTVADGSYRVSLLPGSWDLHGVGGDGARTGTETVVLGEDDVTVDLRFTR</sequence>
<protein>
    <submittedName>
        <fullName evidence="3">Carboxypeptidase regulatory-like domain-containing protein</fullName>
    </submittedName>
</protein>
<keyword evidence="3" id="KW-0121">Carboxypeptidase</keyword>
<dbReference type="RefSeq" id="WP_168444048.1">
    <property type="nucleotide sequence ID" value="NZ_JAAXPG010000016.1"/>
</dbReference>
<keyword evidence="3" id="KW-0378">Hydrolase</keyword>
<dbReference type="GO" id="GO:0004180">
    <property type="term" value="F:carboxypeptidase activity"/>
    <property type="evidence" value="ECO:0007669"/>
    <property type="project" value="UniProtKB-KW"/>
</dbReference>
<dbReference type="AlphaFoldDB" id="A0A7X6MDU5"/>
<feature type="region of interest" description="Disordered" evidence="1">
    <location>
        <begin position="26"/>
        <end position="50"/>
    </location>
</feature>
<keyword evidence="3" id="KW-0645">Protease</keyword>
<feature type="signal peptide" evidence="2">
    <location>
        <begin position="1"/>
        <end position="21"/>
    </location>
</feature>
<comment type="caution">
    <text evidence="3">The sequence shown here is derived from an EMBL/GenBank/DDBJ whole genome shotgun (WGS) entry which is preliminary data.</text>
</comment>
<dbReference type="Pfam" id="PF13620">
    <property type="entry name" value="CarboxypepD_reg"/>
    <property type="match status" value="1"/>
</dbReference>
<name>A0A7X6MDU5_9ACTN</name>
<feature type="compositionally biased region" description="Polar residues" evidence="1">
    <location>
        <begin position="36"/>
        <end position="47"/>
    </location>
</feature>
<organism evidence="3 4">
    <name type="scientific">Nocardiopsis alborubida</name>
    <dbReference type="NCBI Taxonomy" id="146802"/>
    <lineage>
        <taxon>Bacteria</taxon>
        <taxon>Bacillati</taxon>
        <taxon>Actinomycetota</taxon>
        <taxon>Actinomycetes</taxon>
        <taxon>Streptosporangiales</taxon>
        <taxon>Nocardiopsidaceae</taxon>
        <taxon>Nocardiopsis</taxon>
    </lineage>
</organism>
<evidence type="ECO:0000313" key="3">
    <source>
        <dbReference type="EMBL" id="NKY99456.1"/>
    </source>
</evidence>
<keyword evidence="2" id="KW-0732">Signal</keyword>
<accession>A0A7X6MDU5</accession>
<feature type="chain" id="PRO_5039072778" evidence="2">
    <location>
        <begin position="22"/>
        <end position="124"/>
    </location>
</feature>
<gene>
    <name evidence="3" type="ORF">HGB44_17545</name>
</gene>
<dbReference type="EMBL" id="JAAXPG010000016">
    <property type="protein sequence ID" value="NKY99456.1"/>
    <property type="molecule type" value="Genomic_DNA"/>
</dbReference>
<evidence type="ECO:0000256" key="1">
    <source>
        <dbReference type="SAM" id="MobiDB-lite"/>
    </source>
</evidence>
<dbReference type="Gene3D" id="2.60.40.1120">
    <property type="entry name" value="Carboxypeptidase-like, regulatory domain"/>
    <property type="match status" value="1"/>
</dbReference>
<keyword evidence="4" id="KW-1185">Reference proteome</keyword>